<dbReference type="InterPro" id="IPR002490">
    <property type="entry name" value="V-ATPase_116kDa_su"/>
</dbReference>
<dbReference type="GO" id="GO:0051117">
    <property type="term" value="F:ATPase binding"/>
    <property type="evidence" value="ECO:0007669"/>
    <property type="project" value="TreeGrafter"/>
</dbReference>
<keyword evidence="5 9" id="KW-0375">Hydrogen ion transport</keyword>
<comment type="caution">
    <text evidence="11">The sequence shown here is derived from an EMBL/GenBank/DDBJ whole genome shotgun (WGS) entry which is preliminary data.</text>
</comment>
<evidence type="ECO:0000256" key="1">
    <source>
        <dbReference type="ARBA" id="ARBA00004141"/>
    </source>
</evidence>
<feature type="transmembrane region" description="Helical" evidence="9">
    <location>
        <begin position="540"/>
        <end position="559"/>
    </location>
</feature>
<evidence type="ECO:0000256" key="9">
    <source>
        <dbReference type="RuleBase" id="RU361189"/>
    </source>
</evidence>
<accession>A0A2G8JPB1</accession>
<evidence type="ECO:0000256" key="10">
    <source>
        <dbReference type="SAM" id="Coils"/>
    </source>
</evidence>
<feature type="transmembrane region" description="Helical" evidence="9">
    <location>
        <begin position="444"/>
        <end position="462"/>
    </location>
</feature>
<evidence type="ECO:0000256" key="6">
    <source>
        <dbReference type="ARBA" id="ARBA00022989"/>
    </source>
</evidence>
<dbReference type="PANTHER" id="PTHR11629">
    <property type="entry name" value="VACUOLAR PROTON ATPASES"/>
    <property type="match status" value="1"/>
</dbReference>
<dbReference type="EMBL" id="MRZV01001476">
    <property type="protein sequence ID" value="PIK37604.1"/>
    <property type="molecule type" value="Genomic_DNA"/>
</dbReference>
<dbReference type="Pfam" id="PF01496">
    <property type="entry name" value="V_ATPase_I"/>
    <property type="match status" value="1"/>
</dbReference>
<dbReference type="InterPro" id="IPR026028">
    <property type="entry name" value="V-type_ATPase_116kDa_su_euka"/>
</dbReference>
<keyword evidence="10" id="KW-0175">Coiled coil</keyword>
<evidence type="ECO:0000256" key="4">
    <source>
        <dbReference type="ARBA" id="ARBA00022692"/>
    </source>
</evidence>
<name>A0A2G8JPB1_STIJA</name>
<comment type="subcellular location">
    <subcellularLocation>
        <location evidence="1">Membrane</location>
        <topology evidence="1">Multi-pass membrane protein</topology>
    </subcellularLocation>
</comment>
<keyword evidence="3 9" id="KW-0813">Transport</keyword>
<dbReference type="OrthoDB" id="10264220at2759"/>
<dbReference type="GO" id="GO:0005886">
    <property type="term" value="C:plasma membrane"/>
    <property type="evidence" value="ECO:0007669"/>
    <property type="project" value="TreeGrafter"/>
</dbReference>
<comment type="similarity">
    <text evidence="2 9">Belongs to the V-ATPase 116 kDa subunit family.</text>
</comment>
<evidence type="ECO:0000313" key="11">
    <source>
        <dbReference type="EMBL" id="PIK37604.1"/>
    </source>
</evidence>
<reference evidence="11 12" key="1">
    <citation type="journal article" date="2017" name="PLoS Biol.">
        <title>The sea cucumber genome provides insights into morphological evolution and visceral regeneration.</title>
        <authorList>
            <person name="Zhang X."/>
            <person name="Sun L."/>
            <person name="Yuan J."/>
            <person name="Sun Y."/>
            <person name="Gao Y."/>
            <person name="Zhang L."/>
            <person name="Li S."/>
            <person name="Dai H."/>
            <person name="Hamel J.F."/>
            <person name="Liu C."/>
            <person name="Yu Y."/>
            <person name="Liu S."/>
            <person name="Lin W."/>
            <person name="Guo K."/>
            <person name="Jin S."/>
            <person name="Xu P."/>
            <person name="Storey K.B."/>
            <person name="Huan P."/>
            <person name="Zhang T."/>
            <person name="Zhou Y."/>
            <person name="Zhang J."/>
            <person name="Lin C."/>
            <person name="Li X."/>
            <person name="Xing L."/>
            <person name="Huo D."/>
            <person name="Sun M."/>
            <person name="Wang L."/>
            <person name="Mercier A."/>
            <person name="Li F."/>
            <person name="Yang H."/>
            <person name="Xiang J."/>
        </authorList>
    </citation>
    <scope>NUCLEOTIDE SEQUENCE [LARGE SCALE GENOMIC DNA]</scope>
    <source>
        <strain evidence="11">Shaxun</strain>
        <tissue evidence="11">Muscle</tissue>
    </source>
</reference>
<gene>
    <name evidence="11" type="ORF">BSL78_25555</name>
</gene>
<protein>
    <recommendedName>
        <fullName evidence="9">V-type proton ATPase subunit a</fullName>
    </recommendedName>
</protein>
<evidence type="ECO:0000256" key="7">
    <source>
        <dbReference type="ARBA" id="ARBA00023065"/>
    </source>
</evidence>
<keyword evidence="8 9" id="KW-0472">Membrane</keyword>
<keyword evidence="6 9" id="KW-1133">Transmembrane helix</keyword>
<dbReference type="PANTHER" id="PTHR11629:SF63">
    <property type="entry name" value="V-TYPE PROTON ATPASE SUBUNIT A"/>
    <property type="match status" value="1"/>
</dbReference>
<keyword evidence="7 9" id="KW-0406">Ion transport</keyword>
<sequence length="783" mass="88554">MIDLEAIFEKLENEIREVNSNQEALKRNFLELTELKHILRKTQHFFDEAANSAAPDSNPTQLDSNSTLNIENPSVGQFVAGAIERERLPAFEQMLWRVCRGNVYLRHAQIETQLKDPSTGDEMLKNVFIIFFQGDQLKSRVKMICEGFRAMLYPCPETQSERREMAMGVMTRLEDFQAVLRQTEEHRMLVLVSAARKLSVWFIKVRKLKAIYHTMNLFNLDVTQKCLIAECWCPVTDLHLIQLALRRGTERSGSSVPSILNRVDTEEAPPTYNKTNKFTSVFQAIVDSYGISTYREVNPAPYAIITFPFLFSVMFGDLGHGAIMAIFALWMIVKEKPLANTLGKNEMLAPIYDGRYIVFLMGLFSIYAGFIYNDLFSKSINIFGSAWDVSGQGFSKADLAGDWSLQLDPRKTSIEGYVYPFGIDPIWQVAENKLSFLNSFKMKISVIFGVSQMTFGVFLSFLNHRYFRSNLNVFCEFVPGMIFLLSIFGYLVFMIVAKWFLFDATSSGQAPSLIITLIDMVMMGGADPPLYGDDLGKRQTTIQTLLVVTAVLCAPWMLFAKPYILKKRNDKKVARDRNIRRLGPGAVDEHASLINLEEMGGEESDLDPTVTYHGTEDQVGPGHSGEHEEKFDFGEVFVHQAIHTIEFCLGCVSHTASYLRLWALSLAHADQRNCSRDHPDMGYICSLGHPYLRYPSLHGRSVCISSHSSASLSVHSHYTHCSNLRHSVEAVKVCSIINYVLQPSCMMLQPSCKMLQPGCKMLQPSCMMLQSGCMMLQFGCMML</sequence>
<keyword evidence="4 9" id="KW-0812">Transmembrane</keyword>
<evidence type="ECO:0000313" key="12">
    <source>
        <dbReference type="Proteomes" id="UP000230750"/>
    </source>
</evidence>
<dbReference type="Proteomes" id="UP000230750">
    <property type="component" value="Unassembled WGS sequence"/>
</dbReference>
<dbReference type="GO" id="GO:0007035">
    <property type="term" value="P:vacuolar acidification"/>
    <property type="evidence" value="ECO:0007669"/>
    <property type="project" value="TreeGrafter"/>
</dbReference>
<evidence type="ECO:0000256" key="8">
    <source>
        <dbReference type="ARBA" id="ARBA00023136"/>
    </source>
</evidence>
<organism evidence="11 12">
    <name type="scientific">Stichopus japonicus</name>
    <name type="common">Sea cucumber</name>
    <dbReference type="NCBI Taxonomy" id="307972"/>
    <lineage>
        <taxon>Eukaryota</taxon>
        <taxon>Metazoa</taxon>
        <taxon>Echinodermata</taxon>
        <taxon>Eleutherozoa</taxon>
        <taxon>Echinozoa</taxon>
        <taxon>Holothuroidea</taxon>
        <taxon>Aspidochirotacea</taxon>
        <taxon>Aspidochirotida</taxon>
        <taxon>Stichopodidae</taxon>
        <taxon>Apostichopus</taxon>
    </lineage>
</organism>
<dbReference type="AlphaFoldDB" id="A0A2G8JPB1"/>
<evidence type="ECO:0000256" key="2">
    <source>
        <dbReference type="ARBA" id="ARBA00009904"/>
    </source>
</evidence>
<comment type="function">
    <text evidence="9">Essential component of the vacuolar proton pump (V-ATPase), a multimeric enzyme that catalyzes the translocation of protons across the membranes. Required for assembly and activity of the V-ATPase.</text>
</comment>
<feature type="coiled-coil region" evidence="10">
    <location>
        <begin position="1"/>
        <end position="28"/>
    </location>
</feature>
<keyword evidence="12" id="KW-1185">Reference proteome</keyword>
<dbReference type="GO" id="GO:0046961">
    <property type="term" value="F:proton-transporting ATPase activity, rotational mechanism"/>
    <property type="evidence" value="ECO:0007669"/>
    <property type="project" value="InterPro"/>
</dbReference>
<feature type="transmembrane region" description="Helical" evidence="9">
    <location>
        <begin position="474"/>
        <end position="501"/>
    </location>
</feature>
<feature type="transmembrane region" description="Helical" evidence="9">
    <location>
        <begin position="354"/>
        <end position="372"/>
    </location>
</feature>
<feature type="transmembrane region" description="Helical" evidence="9">
    <location>
        <begin position="309"/>
        <end position="333"/>
    </location>
</feature>
<dbReference type="STRING" id="307972.A0A2G8JPB1"/>
<proteinExistence type="inferred from homology"/>
<evidence type="ECO:0000256" key="3">
    <source>
        <dbReference type="ARBA" id="ARBA00022448"/>
    </source>
</evidence>
<dbReference type="PIRSF" id="PIRSF001293">
    <property type="entry name" value="ATP6V0A1"/>
    <property type="match status" value="1"/>
</dbReference>
<evidence type="ECO:0000256" key="5">
    <source>
        <dbReference type="ARBA" id="ARBA00022781"/>
    </source>
</evidence>
<dbReference type="GO" id="GO:0000220">
    <property type="term" value="C:vacuolar proton-transporting V-type ATPase, V0 domain"/>
    <property type="evidence" value="ECO:0007669"/>
    <property type="project" value="InterPro"/>
</dbReference>